<dbReference type="RefSeq" id="WP_185663129.1">
    <property type="nucleotide sequence ID" value="NZ_JACLAW010000003.1"/>
</dbReference>
<dbReference type="Proteomes" id="UP000566813">
    <property type="component" value="Unassembled WGS sequence"/>
</dbReference>
<dbReference type="AlphaFoldDB" id="A0A7X1KL52"/>
<proteinExistence type="predicted"/>
<organism evidence="2 3">
    <name type="scientific">Novosphingobium flavum</name>
    <dbReference type="NCBI Taxonomy" id="1778672"/>
    <lineage>
        <taxon>Bacteria</taxon>
        <taxon>Pseudomonadati</taxon>
        <taxon>Pseudomonadota</taxon>
        <taxon>Alphaproteobacteria</taxon>
        <taxon>Sphingomonadales</taxon>
        <taxon>Sphingomonadaceae</taxon>
        <taxon>Novosphingobium</taxon>
    </lineage>
</organism>
<evidence type="ECO:0000313" key="2">
    <source>
        <dbReference type="EMBL" id="MBC2664875.1"/>
    </source>
</evidence>
<sequence>MIASIVLPALFIASGLFAFTTIVMAWRAHAGEVMALRAQLAASREFNDYRVRLALTETHEYLPVARRSLFRRPAPQRQPRQQRSGRHAAA</sequence>
<name>A0A7X1KL52_9SPHN</name>
<gene>
    <name evidence="2" type="ORF">H7F51_05030</name>
</gene>
<reference evidence="2 3" key="1">
    <citation type="submission" date="2020-08" db="EMBL/GenBank/DDBJ databases">
        <title>The genome sequence of type strain Novosphingobium flavum NBRC 111647.</title>
        <authorList>
            <person name="Liu Y."/>
        </authorList>
    </citation>
    <scope>NUCLEOTIDE SEQUENCE [LARGE SCALE GENOMIC DNA]</scope>
    <source>
        <strain evidence="2 3">NBRC 111647</strain>
    </source>
</reference>
<evidence type="ECO:0000256" key="1">
    <source>
        <dbReference type="SAM" id="MobiDB-lite"/>
    </source>
</evidence>
<dbReference type="EMBL" id="JACLAW010000003">
    <property type="protein sequence ID" value="MBC2664875.1"/>
    <property type="molecule type" value="Genomic_DNA"/>
</dbReference>
<protein>
    <submittedName>
        <fullName evidence="2">Uncharacterized protein</fullName>
    </submittedName>
</protein>
<comment type="caution">
    <text evidence="2">The sequence shown here is derived from an EMBL/GenBank/DDBJ whole genome shotgun (WGS) entry which is preliminary data.</text>
</comment>
<feature type="region of interest" description="Disordered" evidence="1">
    <location>
        <begin position="68"/>
        <end position="90"/>
    </location>
</feature>
<evidence type="ECO:0000313" key="3">
    <source>
        <dbReference type="Proteomes" id="UP000566813"/>
    </source>
</evidence>
<accession>A0A7X1KL52</accession>
<feature type="compositionally biased region" description="Low complexity" evidence="1">
    <location>
        <begin position="71"/>
        <end position="82"/>
    </location>
</feature>
<keyword evidence="3" id="KW-1185">Reference proteome</keyword>